<name>A0A562KZ52_9BRAD</name>
<dbReference type="EMBL" id="VLKL01000014">
    <property type="protein sequence ID" value="TWI00719.1"/>
    <property type="molecule type" value="Genomic_DNA"/>
</dbReference>
<dbReference type="InterPro" id="IPR027417">
    <property type="entry name" value="P-loop_NTPase"/>
</dbReference>
<evidence type="ECO:0008006" key="3">
    <source>
        <dbReference type="Google" id="ProtNLM"/>
    </source>
</evidence>
<protein>
    <recommendedName>
        <fullName evidence="3">Hpr(Ser) kinase/phosphatase</fullName>
    </recommendedName>
</protein>
<evidence type="ECO:0000313" key="1">
    <source>
        <dbReference type="EMBL" id="TWI00719.1"/>
    </source>
</evidence>
<organism evidence="1 2">
    <name type="scientific">Bradyrhizobium daqingense</name>
    <dbReference type="NCBI Taxonomy" id="993502"/>
    <lineage>
        <taxon>Bacteria</taxon>
        <taxon>Pseudomonadati</taxon>
        <taxon>Pseudomonadota</taxon>
        <taxon>Alphaproteobacteria</taxon>
        <taxon>Hyphomicrobiales</taxon>
        <taxon>Nitrobacteraceae</taxon>
        <taxon>Bradyrhizobium</taxon>
    </lineage>
</organism>
<reference evidence="1 2" key="1">
    <citation type="journal article" date="2015" name="Stand. Genomic Sci.">
        <title>Genomic Encyclopedia of Bacterial and Archaeal Type Strains, Phase III: the genomes of soil and plant-associated and newly described type strains.</title>
        <authorList>
            <person name="Whitman W.B."/>
            <person name="Woyke T."/>
            <person name="Klenk H.P."/>
            <person name="Zhou Y."/>
            <person name="Lilburn T.G."/>
            <person name="Beck B.J."/>
            <person name="De Vos P."/>
            <person name="Vandamme P."/>
            <person name="Eisen J.A."/>
            <person name="Garrity G."/>
            <person name="Hugenholtz P."/>
            <person name="Kyrpides N.C."/>
        </authorList>
    </citation>
    <scope>NUCLEOTIDE SEQUENCE [LARGE SCALE GENOMIC DNA]</scope>
    <source>
        <strain evidence="1 2">CGMCC 1.10947</strain>
    </source>
</reference>
<evidence type="ECO:0000313" key="2">
    <source>
        <dbReference type="Proteomes" id="UP000317176"/>
    </source>
</evidence>
<dbReference type="Proteomes" id="UP000317176">
    <property type="component" value="Unassembled WGS sequence"/>
</dbReference>
<accession>A0A562KZ52</accession>
<sequence length="376" mass="40375">MVEFVLEKSSAEVVLKPAIDAVFALFDGQPVLFSATGQKIYQLDQVGGFIWCRLAQGASLAAVYHELGTLDIGEPVARQFVRQAISAWIDRGLLDVDRRMSTNCAFSAVLGRHRISVRAESRHLLQRMVSLFCASDNNVGGQADIAVEAMMLDDHVLFGGSDAGLHRCGVEALAPTIKAHLTDRLIRSDRSVFALHAASLAKNGAGLLLCGEAGAGKSTLTLQLVDAEFQYSGDDVVLVNDDGTACGVPFALTLKEGSWEWLSASRSNWDGVTHRRADGAHVRYLQVPNAHNGSLSVNWIIFLNRVASGSPKLTALNQLDSMKRLIEGAFAADGRLSTTGFSALKGIVSGARSFLLTYCEAVEARELLVDLCDGKA</sequence>
<proteinExistence type="predicted"/>
<dbReference type="AlphaFoldDB" id="A0A562KZ52"/>
<dbReference type="Gene3D" id="3.40.50.300">
    <property type="entry name" value="P-loop containing nucleotide triphosphate hydrolases"/>
    <property type="match status" value="1"/>
</dbReference>
<dbReference type="SUPFAM" id="SSF53795">
    <property type="entry name" value="PEP carboxykinase-like"/>
    <property type="match status" value="1"/>
</dbReference>
<comment type="caution">
    <text evidence="1">The sequence shown here is derived from an EMBL/GenBank/DDBJ whole genome shotgun (WGS) entry which is preliminary data.</text>
</comment>
<gene>
    <name evidence="1" type="ORF">IQ17_04722</name>
</gene>
<keyword evidence="2" id="KW-1185">Reference proteome</keyword>